<dbReference type="Gene3D" id="1.20.140.10">
    <property type="entry name" value="Butyryl-CoA Dehydrogenase, subunit A, domain 3"/>
    <property type="match status" value="2"/>
</dbReference>
<evidence type="ECO:0000256" key="9">
    <source>
        <dbReference type="ARBA" id="ARBA00023098"/>
    </source>
</evidence>
<dbReference type="PANTHER" id="PTHR10909">
    <property type="entry name" value="ELECTRON TRANSPORT OXIDOREDUCTASE"/>
    <property type="match status" value="1"/>
</dbReference>
<dbReference type="AlphaFoldDB" id="A0A512T367"/>
<evidence type="ECO:0000259" key="12">
    <source>
        <dbReference type="Pfam" id="PF01756"/>
    </source>
</evidence>
<dbReference type="SUPFAM" id="SSF56645">
    <property type="entry name" value="Acyl-CoA dehydrogenase NM domain-like"/>
    <property type="match status" value="1"/>
</dbReference>
<evidence type="ECO:0000313" key="15">
    <source>
        <dbReference type="EMBL" id="GEQ14647.1"/>
    </source>
</evidence>
<dbReference type="InterPro" id="IPR055060">
    <property type="entry name" value="ACOX_C_alpha1"/>
</dbReference>
<keyword evidence="10" id="KW-0576">Peroxisome</keyword>
<evidence type="ECO:0000256" key="11">
    <source>
        <dbReference type="SAM" id="MobiDB-lite"/>
    </source>
</evidence>
<comment type="subcellular location">
    <subcellularLocation>
        <location evidence="2">Peroxisome</location>
    </subcellularLocation>
</comment>
<keyword evidence="9" id="KW-0443">Lipid metabolism</keyword>
<organism evidence="15 16">
    <name type="scientific">Knoellia locipacati</name>
    <dbReference type="NCBI Taxonomy" id="882824"/>
    <lineage>
        <taxon>Bacteria</taxon>
        <taxon>Bacillati</taxon>
        <taxon>Actinomycetota</taxon>
        <taxon>Actinomycetes</taxon>
        <taxon>Micrococcales</taxon>
        <taxon>Intrasporangiaceae</taxon>
        <taxon>Knoellia</taxon>
    </lineage>
</organism>
<feature type="region of interest" description="Disordered" evidence="11">
    <location>
        <begin position="1"/>
        <end position="25"/>
    </location>
</feature>
<dbReference type="Pfam" id="PF01756">
    <property type="entry name" value="ACOX"/>
    <property type="match status" value="1"/>
</dbReference>
<keyword evidence="16" id="KW-1185">Reference proteome</keyword>
<evidence type="ECO:0000256" key="3">
    <source>
        <dbReference type="ARBA" id="ARBA00006288"/>
    </source>
</evidence>
<dbReference type="GO" id="GO:0033540">
    <property type="term" value="P:fatty acid beta-oxidation using acyl-CoA oxidase"/>
    <property type="evidence" value="ECO:0007669"/>
    <property type="project" value="TreeGrafter"/>
</dbReference>
<dbReference type="Pfam" id="PF02770">
    <property type="entry name" value="Acyl-CoA_dh_M"/>
    <property type="match status" value="1"/>
</dbReference>
<evidence type="ECO:0000256" key="6">
    <source>
        <dbReference type="ARBA" id="ARBA00022827"/>
    </source>
</evidence>
<evidence type="ECO:0000256" key="8">
    <source>
        <dbReference type="ARBA" id="ARBA00023002"/>
    </source>
</evidence>
<evidence type="ECO:0000256" key="7">
    <source>
        <dbReference type="ARBA" id="ARBA00022832"/>
    </source>
</evidence>
<dbReference type="Gene3D" id="2.40.110.10">
    <property type="entry name" value="Butyryl-CoA Dehydrogenase, subunit A, domain 2"/>
    <property type="match status" value="1"/>
</dbReference>
<evidence type="ECO:0000259" key="14">
    <source>
        <dbReference type="Pfam" id="PF22924"/>
    </source>
</evidence>
<evidence type="ECO:0000259" key="13">
    <source>
        <dbReference type="Pfam" id="PF02770"/>
    </source>
</evidence>
<evidence type="ECO:0000256" key="5">
    <source>
        <dbReference type="ARBA" id="ARBA00022630"/>
    </source>
</evidence>
<dbReference type="InterPro" id="IPR002655">
    <property type="entry name" value="Acyl-CoA_oxidase_C"/>
</dbReference>
<dbReference type="InterPro" id="IPR036250">
    <property type="entry name" value="AcylCo_DH-like_C"/>
</dbReference>
<reference evidence="15 16" key="1">
    <citation type="submission" date="2019-07" db="EMBL/GenBank/DDBJ databases">
        <title>Whole genome shotgun sequence of Knoellia locipacati NBRC 109775.</title>
        <authorList>
            <person name="Hosoyama A."/>
            <person name="Uohara A."/>
            <person name="Ohji S."/>
            <person name="Ichikawa N."/>
        </authorList>
    </citation>
    <scope>NUCLEOTIDE SEQUENCE [LARGE SCALE GENOMIC DNA]</scope>
    <source>
        <strain evidence="15 16">NBRC 109775</strain>
    </source>
</reference>
<dbReference type="InterPro" id="IPR006091">
    <property type="entry name" value="Acyl-CoA_Oxase/DH_mid-dom"/>
</dbReference>
<feature type="compositionally biased region" description="Polar residues" evidence="11">
    <location>
        <begin position="1"/>
        <end position="11"/>
    </location>
</feature>
<dbReference type="EC" id="1.3.3.6" evidence="4"/>
<protein>
    <recommendedName>
        <fullName evidence="4">acyl-CoA oxidase</fullName>
        <ecNumber evidence="4">1.3.3.6</ecNumber>
    </recommendedName>
</protein>
<dbReference type="InterPro" id="IPR037069">
    <property type="entry name" value="AcylCoA_DH/ox_N_sf"/>
</dbReference>
<feature type="domain" description="Acyl-CoA oxidase C-terminal" evidence="12">
    <location>
        <begin position="529"/>
        <end position="655"/>
    </location>
</feature>
<dbReference type="InterPro" id="IPR009100">
    <property type="entry name" value="AcylCoA_DH/oxidase_NM_dom_sf"/>
</dbReference>
<dbReference type="GO" id="GO:0005504">
    <property type="term" value="F:fatty acid binding"/>
    <property type="evidence" value="ECO:0007669"/>
    <property type="project" value="TreeGrafter"/>
</dbReference>
<dbReference type="Pfam" id="PF22924">
    <property type="entry name" value="ACOX_C_alpha1"/>
    <property type="match status" value="1"/>
</dbReference>
<comment type="similarity">
    <text evidence="3">Belongs to the acyl-CoA oxidase family.</text>
</comment>
<sequence>MDDLNPDQSGTRAAERAPADPTGDLTTELTRILDGRWGDVRRRLRAHDDVSRFAPPDGPLSMEEHRAHTTRQLLALTGEDFASAGLAKGMGGTGDFGASVTAFEMLGHGDLSLLVKAGVQFGLFGGALANLGTQRHHTAYVPGMLDGSLLGCFAMTETGHGSNVQHLETTATHDPTTDELVIHSPTPGAQKNYIGNAARDGRMAAVFAQLVTADGESHGVHCVLVPIRDESGRPMPGVTIGDCGAKGGLPGVDNGTLEFDSVRVPRWNLLNRYGDISPDGTYTSPIDNTSRRFFTMLGTLVRGRVSVAGGAGAATRSALTLATRYALHRRQFAAPGGAEELTLMSYRAHQRKLLPAIARSYALMLAQNDLVAMMHEVAGHEGTAPEEHQRELEARAAGIKVAATRHATDAIQMCREACGGAGYMADNRLTALKADTDVFTTFEGDNTVLLQLVAKGLLTEFQETFEDNSPLAMIAFASRFTASSILEKTPAAGLISKLMSRAPSSDEDGAERHRGRQVSLFVDREKHLLEGVALRLSKAAKAEPADAFRIFNNAQDHLLAAAEAHIDRVLLEALCAAVEECEVGPTKDLLDDVTDLFALSTIEGHRAWYLEHGRLTPVHSKAVIHDVGVLCKDLAPHARTLVDAFAIPDAWLGAPGLLEPLGSSAGQDPDAGA</sequence>
<dbReference type="FunFam" id="2.40.110.10:FF:000005">
    <property type="entry name" value="Acyl-coenzyme A oxidase"/>
    <property type="match status" value="1"/>
</dbReference>
<dbReference type="SUPFAM" id="SSF47203">
    <property type="entry name" value="Acyl-CoA dehydrogenase C-terminal domain-like"/>
    <property type="match status" value="2"/>
</dbReference>
<evidence type="ECO:0000256" key="1">
    <source>
        <dbReference type="ARBA" id="ARBA00001974"/>
    </source>
</evidence>
<keyword evidence="5" id="KW-0285">Flavoprotein</keyword>
<keyword evidence="8" id="KW-0560">Oxidoreductase</keyword>
<evidence type="ECO:0000256" key="4">
    <source>
        <dbReference type="ARBA" id="ARBA00012870"/>
    </source>
</evidence>
<dbReference type="PIRSF" id="PIRSF000168">
    <property type="entry name" value="Acyl-CoA_oxidase"/>
    <property type="match status" value="1"/>
</dbReference>
<comment type="cofactor">
    <cofactor evidence="1">
        <name>FAD</name>
        <dbReference type="ChEBI" id="CHEBI:57692"/>
    </cofactor>
</comment>
<dbReference type="Gene3D" id="1.10.540.10">
    <property type="entry name" value="Acyl-CoA dehydrogenase/oxidase, N-terminal domain"/>
    <property type="match status" value="1"/>
</dbReference>
<keyword evidence="7" id="KW-0276">Fatty acid metabolism</keyword>
<keyword evidence="6" id="KW-0274">FAD</keyword>
<feature type="domain" description="Acyl-CoA oxidase/dehydrogenase middle" evidence="13">
    <location>
        <begin position="152"/>
        <end position="262"/>
    </location>
</feature>
<proteinExistence type="inferred from homology"/>
<accession>A0A512T367</accession>
<feature type="domain" description="Acyl-CoA oxidase C-alpha1" evidence="14">
    <location>
        <begin position="298"/>
        <end position="458"/>
    </location>
</feature>
<comment type="caution">
    <text evidence="15">The sequence shown here is derived from an EMBL/GenBank/DDBJ whole genome shotgun (WGS) entry which is preliminary data.</text>
</comment>
<name>A0A512T367_9MICO</name>
<gene>
    <name evidence="15" type="ORF">KLO01_26940</name>
</gene>
<dbReference type="GO" id="GO:0003997">
    <property type="term" value="F:acyl-CoA oxidase activity"/>
    <property type="evidence" value="ECO:0007669"/>
    <property type="project" value="UniProtKB-EC"/>
</dbReference>
<evidence type="ECO:0000256" key="2">
    <source>
        <dbReference type="ARBA" id="ARBA00004275"/>
    </source>
</evidence>
<dbReference type="InterPro" id="IPR046373">
    <property type="entry name" value="Acyl-CoA_Oxase/DH_mid-dom_sf"/>
</dbReference>
<dbReference type="GO" id="GO:0071949">
    <property type="term" value="F:FAD binding"/>
    <property type="evidence" value="ECO:0007669"/>
    <property type="project" value="InterPro"/>
</dbReference>
<dbReference type="EMBL" id="BKBA01000009">
    <property type="protein sequence ID" value="GEQ14647.1"/>
    <property type="molecule type" value="Genomic_DNA"/>
</dbReference>
<evidence type="ECO:0000313" key="16">
    <source>
        <dbReference type="Proteomes" id="UP000321793"/>
    </source>
</evidence>
<dbReference type="GO" id="GO:0055088">
    <property type="term" value="P:lipid homeostasis"/>
    <property type="evidence" value="ECO:0007669"/>
    <property type="project" value="TreeGrafter"/>
</dbReference>
<evidence type="ECO:0000256" key="10">
    <source>
        <dbReference type="ARBA" id="ARBA00023140"/>
    </source>
</evidence>
<dbReference type="FunFam" id="1.20.140.10:FF:000007">
    <property type="entry name" value="Acyl-coenzyme A oxidase"/>
    <property type="match status" value="1"/>
</dbReference>
<dbReference type="Proteomes" id="UP000321793">
    <property type="component" value="Unassembled WGS sequence"/>
</dbReference>
<dbReference type="FunFam" id="1.20.140.10:FF:000010">
    <property type="entry name" value="Acyl-coenzyme A oxidase"/>
    <property type="match status" value="1"/>
</dbReference>
<dbReference type="InterPro" id="IPR012258">
    <property type="entry name" value="Acyl-CoA_oxidase"/>
</dbReference>
<dbReference type="RefSeq" id="WP_246136211.1">
    <property type="nucleotide sequence ID" value="NZ_BAABDN010000002.1"/>
</dbReference>